<evidence type="ECO:0000256" key="2">
    <source>
        <dbReference type="ARBA" id="ARBA00022801"/>
    </source>
</evidence>
<dbReference type="AlphaFoldDB" id="A0AAV9JL20"/>
<name>A0AAV9JL20_9PEZI</name>
<keyword evidence="1 3" id="KW-0732">Signal</keyword>
<keyword evidence="2" id="KW-0378">Hydrolase</keyword>
<dbReference type="Proteomes" id="UP001324427">
    <property type="component" value="Unassembled WGS sequence"/>
</dbReference>
<evidence type="ECO:0000313" key="5">
    <source>
        <dbReference type="EMBL" id="KAK4546205.1"/>
    </source>
</evidence>
<sequence length="416" mass="45475">MQVIHHLTAALCFLGAASAATIQAPLSPAGNGRSISVALFSELEELARIVDISYCVGLTSLGIIKPFTCLSRCSDFPKFELITAWNTGPLLSDSCGYVALDHGKERIIVAFRGTYSLANTIADLSTVPQEYAPYPGPGESEHQAAGGDVSQKIMDGIDGKAKRDGTPLESEPKCDNCTVHMGFQTSWTNTRRQIMPDLEQQVFLFPHYKLNLVGHSLGGAVAALAGLDMLAHGWDPMVTTFGEPRVGNTGLVKYIDDRFHLLGGHSHGVDNDKDNTTLKFRRVTHVNDPVPLLPLTEWGFAMHAGEIHISKAALSPDLQDLEHCEGDNDPTCAAGQDPTVLDTSMASSAPTAKRDLLASMHDELHDVMHEPWGIPTRYRLWNMLFAHRDYFWRLGLCVPGGDPFDRKGEYAWPEAL</sequence>
<comment type="caution">
    <text evidence="5">The sequence shown here is derived from an EMBL/GenBank/DDBJ whole genome shotgun (WGS) entry which is preliminary data.</text>
</comment>
<organism evidence="5 6">
    <name type="scientific">Oleoguttula mirabilis</name>
    <dbReference type="NCBI Taxonomy" id="1507867"/>
    <lineage>
        <taxon>Eukaryota</taxon>
        <taxon>Fungi</taxon>
        <taxon>Dikarya</taxon>
        <taxon>Ascomycota</taxon>
        <taxon>Pezizomycotina</taxon>
        <taxon>Dothideomycetes</taxon>
        <taxon>Dothideomycetidae</taxon>
        <taxon>Mycosphaerellales</taxon>
        <taxon>Teratosphaeriaceae</taxon>
        <taxon>Oleoguttula</taxon>
    </lineage>
</organism>
<protein>
    <recommendedName>
        <fullName evidence="4">Fungal lipase-type domain-containing protein</fullName>
    </recommendedName>
</protein>
<feature type="chain" id="PRO_5043978912" description="Fungal lipase-type domain-containing protein" evidence="3">
    <location>
        <begin position="20"/>
        <end position="416"/>
    </location>
</feature>
<evidence type="ECO:0000256" key="1">
    <source>
        <dbReference type="ARBA" id="ARBA00022729"/>
    </source>
</evidence>
<evidence type="ECO:0000256" key="3">
    <source>
        <dbReference type="SAM" id="SignalP"/>
    </source>
</evidence>
<dbReference type="CDD" id="cd00519">
    <property type="entry name" value="Lipase_3"/>
    <property type="match status" value="1"/>
</dbReference>
<feature type="signal peptide" evidence="3">
    <location>
        <begin position="1"/>
        <end position="19"/>
    </location>
</feature>
<evidence type="ECO:0000259" key="4">
    <source>
        <dbReference type="Pfam" id="PF01764"/>
    </source>
</evidence>
<accession>A0AAV9JL20</accession>
<dbReference type="InterPro" id="IPR051299">
    <property type="entry name" value="AB_hydrolase_lip/est"/>
</dbReference>
<dbReference type="GO" id="GO:0016787">
    <property type="term" value="F:hydrolase activity"/>
    <property type="evidence" value="ECO:0007669"/>
    <property type="project" value="UniProtKB-KW"/>
</dbReference>
<keyword evidence="6" id="KW-1185">Reference proteome</keyword>
<dbReference type="PANTHER" id="PTHR46640:SF1">
    <property type="entry name" value="FUNGAL LIPASE-LIKE DOMAIN-CONTAINING PROTEIN-RELATED"/>
    <property type="match status" value="1"/>
</dbReference>
<reference evidence="5 6" key="1">
    <citation type="submission" date="2021-11" db="EMBL/GenBank/DDBJ databases">
        <title>Black yeast isolated from Biological Soil Crust.</title>
        <authorList>
            <person name="Kurbessoian T."/>
        </authorList>
    </citation>
    <scope>NUCLEOTIDE SEQUENCE [LARGE SCALE GENOMIC DNA]</scope>
    <source>
        <strain evidence="5 6">CCFEE 5522</strain>
    </source>
</reference>
<dbReference type="Gene3D" id="3.40.50.1820">
    <property type="entry name" value="alpha/beta hydrolase"/>
    <property type="match status" value="1"/>
</dbReference>
<dbReference type="InterPro" id="IPR002921">
    <property type="entry name" value="Fungal_lipase-type"/>
</dbReference>
<dbReference type="InterPro" id="IPR029058">
    <property type="entry name" value="AB_hydrolase_fold"/>
</dbReference>
<dbReference type="Pfam" id="PF01764">
    <property type="entry name" value="Lipase_3"/>
    <property type="match status" value="1"/>
</dbReference>
<gene>
    <name evidence="5" type="ORF">LTR36_002342</name>
</gene>
<evidence type="ECO:0000313" key="6">
    <source>
        <dbReference type="Proteomes" id="UP001324427"/>
    </source>
</evidence>
<proteinExistence type="predicted"/>
<dbReference type="SUPFAM" id="SSF53474">
    <property type="entry name" value="alpha/beta-Hydrolases"/>
    <property type="match status" value="1"/>
</dbReference>
<dbReference type="GO" id="GO:0006629">
    <property type="term" value="P:lipid metabolic process"/>
    <property type="evidence" value="ECO:0007669"/>
    <property type="project" value="InterPro"/>
</dbReference>
<feature type="domain" description="Fungal lipase-type" evidence="4">
    <location>
        <begin position="108"/>
        <end position="296"/>
    </location>
</feature>
<dbReference type="EMBL" id="JAVFHQ010000016">
    <property type="protein sequence ID" value="KAK4546205.1"/>
    <property type="molecule type" value="Genomic_DNA"/>
</dbReference>
<dbReference type="PANTHER" id="PTHR46640">
    <property type="entry name" value="TRIACYLGLYCEROL LIPASE, PUTATIVE (AFU_ORTHOLOGUE AFUA_6G06510)-RELATED"/>
    <property type="match status" value="1"/>
</dbReference>